<dbReference type="Pfam" id="PF01018">
    <property type="entry name" value="GTP1_OBG"/>
    <property type="match status" value="1"/>
</dbReference>
<dbReference type="GO" id="GO:0000287">
    <property type="term" value="F:magnesium ion binding"/>
    <property type="evidence" value="ECO:0007669"/>
    <property type="project" value="InterPro"/>
</dbReference>
<evidence type="ECO:0008006" key="10">
    <source>
        <dbReference type="Google" id="ProtNLM"/>
    </source>
</evidence>
<dbReference type="FunFam" id="2.70.210.12:FF:000001">
    <property type="entry name" value="GTPase Obg"/>
    <property type="match status" value="1"/>
</dbReference>
<dbReference type="PANTHER" id="PTHR11702:SF31">
    <property type="entry name" value="MITOCHONDRIAL RIBOSOME-ASSOCIATED GTPASE 2"/>
    <property type="match status" value="1"/>
</dbReference>
<dbReference type="InterPro" id="IPR014100">
    <property type="entry name" value="GTP-bd_Obg/CgtA"/>
</dbReference>
<evidence type="ECO:0000256" key="3">
    <source>
        <dbReference type="ARBA" id="ARBA00022741"/>
    </source>
</evidence>
<keyword evidence="3" id="KW-0547">Nucleotide-binding</keyword>
<dbReference type="GO" id="GO:0005525">
    <property type="term" value="F:GTP binding"/>
    <property type="evidence" value="ECO:0007669"/>
    <property type="project" value="UniProtKB-KW"/>
</dbReference>
<feature type="non-terminal residue" evidence="8">
    <location>
        <position position="372"/>
    </location>
</feature>
<dbReference type="InterPro" id="IPR027417">
    <property type="entry name" value="P-loop_NTPase"/>
</dbReference>
<gene>
    <name evidence="8" type="ORF">MSPICULIGERA_LOCUS11889</name>
</gene>
<feature type="domain" description="Obg" evidence="7">
    <location>
        <begin position="40"/>
        <end position="195"/>
    </location>
</feature>
<dbReference type="EMBL" id="CATQJA010002620">
    <property type="protein sequence ID" value="CAJ0573533.1"/>
    <property type="molecule type" value="Genomic_DNA"/>
</dbReference>
<evidence type="ECO:0000256" key="2">
    <source>
        <dbReference type="ARBA" id="ARBA00022517"/>
    </source>
</evidence>
<evidence type="ECO:0000256" key="1">
    <source>
        <dbReference type="ARBA" id="ARBA00007699"/>
    </source>
</evidence>
<dbReference type="AlphaFoldDB" id="A0AA36CRL9"/>
<dbReference type="CDD" id="cd01898">
    <property type="entry name" value="Obg"/>
    <property type="match status" value="1"/>
</dbReference>
<protein>
    <recommendedName>
        <fullName evidence="10">Mitochondrial ribosome-associated GTPase 2</fullName>
    </recommendedName>
</protein>
<feature type="domain" description="OBG-type G" evidence="6">
    <location>
        <begin position="196"/>
        <end position="365"/>
    </location>
</feature>
<dbReference type="GO" id="GO:0005739">
    <property type="term" value="C:mitochondrion"/>
    <property type="evidence" value="ECO:0007669"/>
    <property type="project" value="TreeGrafter"/>
</dbReference>
<dbReference type="NCBIfam" id="TIGR02729">
    <property type="entry name" value="Obg_CgtA"/>
    <property type="match status" value="1"/>
</dbReference>
<keyword evidence="9" id="KW-1185">Reference proteome</keyword>
<dbReference type="InterPro" id="IPR031167">
    <property type="entry name" value="G_OBG"/>
</dbReference>
<evidence type="ECO:0000313" key="8">
    <source>
        <dbReference type="EMBL" id="CAJ0573533.1"/>
    </source>
</evidence>
<reference evidence="8" key="1">
    <citation type="submission" date="2023-06" db="EMBL/GenBank/DDBJ databases">
        <authorList>
            <person name="Delattre M."/>
        </authorList>
    </citation>
    <scope>NUCLEOTIDE SEQUENCE</scope>
    <source>
        <strain evidence="8">AF72</strain>
    </source>
</reference>
<sequence length="372" mass="40634">MLLSARISSLRPVARPSCCHSSTECRPILPQKQKSETEARPFVDYKRVRCKAGAGGNGMISFMRAFRMPFGGPDGGDGGNGGHVVFQANKKIIDLSRLPPVLRAASGAAGQPRSSHGKSADHKTVGVPVGTVFRNIADAKLFTLRQDQEIFIGARGGGGGRGNQFYVSNQVRKPLKAEQGGPGEEVVYDIEMSVIASAGLIGYPNAGKSSLLRAISRAKPTVASYPFTTLKPYVGIVEYDDFVQIPVADVPGLIENAHKNEGLGFEFLKHIQRCHALFFVLDYTLGDWRAQFDALRYEISQFDEELAQKQTTVVINKIDLAPRDFDEKTVRKEFSDLPDLPMHFISAKYSVGLEDLLIGLRKSHDRAAIAEG</sequence>
<dbReference type="Gene3D" id="2.70.210.12">
    <property type="entry name" value="GTP1/OBG domain"/>
    <property type="match status" value="1"/>
</dbReference>
<evidence type="ECO:0000313" key="9">
    <source>
        <dbReference type="Proteomes" id="UP001177023"/>
    </source>
</evidence>
<evidence type="ECO:0000256" key="5">
    <source>
        <dbReference type="SAM" id="MobiDB-lite"/>
    </source>
</evidence>
<keyword evidence="4" id="KW-0342">GTP-binding</keyword>
<dbReference type="Gene3D" id="3.40.50.300">
    <property type="entry name" value="P-loop containing nucleotide triphosphate hydrolases"/>
    <property type="match status" value="1"/>
</dbReference>
<organism evidence="8 9">
    <name type="scientific">Mesorhabditis spiculigera</name>
    <dbReference type="NCBI Taxonomy" id="96644"/>
    <lineage>
        <taxon>Eukaryota</taxon>
        <taxon>Metazoa</taxon>
        <taxon>Ecdysozoa</taxon>
        <taxon>Nematoda</taxon>
        <taxon>Chromadorea</taxon>
        <taxon>Rhabditida</taxon>
        <taxon>Rhabditina</taxon>
        <taxon>Rhabditomorpha</taxon>
        <taxon>Rhabditoidea</taxon>
        <taxon>Rhabditidae</taxon>
        <taxon>Mesorhabditinae</taxon>
        <taxon>Mesorhabditis</taxon>
    </lineage>
</organism>
<dbReference type="PROSITE" id="PS51710">
    <property type="entry name" value="G_OBG"/>
    <property type="match status" value="1"/>
</dbReference>
<dbReference type="PRINTS" id="PR00326">
    <property type="entry name" value="GTP1OBG"/>
</dbReference>
<dbReference type="GO" id="GO:0042254">
    <property type="term" value="P:ribosome biogenesis"/>
    <property type="evidence" value="ECO:0007669"/>
    <property type="project" value="UniProtKB-UniRule"/>
</dbReference>
<accession>A0AA36CRL9</accession>
<dbReference type="InterPro" id="IPR006169">
    <property type="entry name" value="GTP1_OBG_dom"/>
</dbReference>
<comment type="similarity">
    <text evidence="1">Belongs to the TRAFAC class OBG-HflX-like GTPase superfamily. OBG GTPase family.</text>
</comment>
<evidence type="ECO:0000259" key="6">
    <source>
        <dbReference type="PROSITE" id="PS51710"/>
    </source>
</evidence>
<comment type="caution">
    <text evidence="8">The sequence shown here is derived from an EMBL/GenBank/DDBJ whole genome shotgun (WGS) entry which is preliminary data.</text>
</comment>
<evidence type="ECO:0000259" key="7">
    <source>
        <dbReference type="PROSITE" id="PS51883"/>
    </source>
</evidence>
<keyword evidence="2" id="KW-0690">Ribosome biogenesis</keyword>
<dbReference type="SUPFAM" id="SSF52540">
    <property type="entry name" value="P-loop containing nucleoside triphosphate hydrolases"/>
    <property type="match status" value="1"/>
</dbReference>
<dbReference type="InterPro" id="IPR045086">
    <property type="entry name" value="OBG_GTPase"/>
</dbReference>
<evidence type="ECO:0000256" key="4">
    <source>
        <dbReference type="ARBA" id="ARBA00023134"/>
    </source>
</evidence>
<dbReference type="InterPro" id="IPR006073">
    <property type="entry name" value="GTP-bd"/>
</dbReference>
<dbReference type="Pfam" id="PF01926">
    <property type="entry name" value="MMR_HSR1"/>
    <property type="match status" value="1"/>
</dbReference>
<proteinExistence type="inferred from homology"/>
<dbReference type="PROSITE" id="PS51883">
    <property type="entry name" value="OBG"/>
    <property type="match status" value="1"/>
</dbReference>
<dbReference type="GO" id="GO:0003924">
    <property type="term" value="F:GTPase activity"/>
    <property type="evidence" value="ECO:0007669"/>
    <property type="project" value="InterPro"/>
</dbReference>
<dbReference type="SUPFAM" id="SSF82051">
    <property type="entry name" value="Obg GTP-binding protein N-terminal domain"/>
    <property type="match status" value="1"/>
</dbReference>
<dbReference type="NCBIfam" id="NF008956">
    <property type="entry name" value="PRK12299.1"/>
    <property type="match status" value="1"/>
</dbReference>
<dbReference type="PANTHER" id="PTHR11702">
    <property type="entry name" value="DEVELOPMENTALLY REGULATED GTP-BINDING PROTEIN-RELATED"/>
    <property type="match status" value="1"/>
</dbReference>
<dbReference type="InterPro" id="IPR036726">
    <property type="entry name" value="GTP1_OBG_dom_sf"/>
</dbReference>
<dbReference type="PIRSF" id="PIRSF002401">
    <property type="entry name" value="GTP_bd_Obg/CgtA"/>
    <property type="match status" value="1"/>
</dbReference>
<name>A0AA36CRL9_9BILA</name>
<feature type="region of interest" description="Disordered" evidence="5">
    <location>
        <begin position="104"/>
        <end position="123"/>
    </location>
</feature>
<dbReference type="Proteomes" id="UP001177023">
    <property type="component" value="Unassembled WGS sequence"/>
</dbReference>